<dbReference type="InterPro" id="IPR036441">
    <property type="entry name" value="DHquinase_II_sf"/>
</dbReference>
<dbReference type="HAMAP" id="MF_00169">
    <property type="entry name" value="AroQ"/>
    <property type="match status" value="1"/>
</dbReference>
<dbReference type="GO" id="GO:0009073">
    <property type="term" value="P:aromatic amino acid family biosynthetic process"/>
    <property type="evidence" value="ECO:0007669"/>
    <property type="project" value="UniProtKB-KW"/>
</dbReference>
<keyword evidence="8" id="KW-0028">Amino-acid biosynthesis</keyword>
<protein>
    <recommendedName>
        <fullName evidence="6 8">3-dehydroquinate dehydratase</fullName>
        <shortName evidence="8">3-dehydroquinase</shortName>
        <ecNumber evidence="6 8">4.2.1.10</ecNumber>
    </recommendedName>
    <alternativeName>
        <fullName evidence="8">Type II DHQase</fullName>
    </alternativeName>
</protein>
<feature type="binding site" evidence="8">
    <location>
        <position position="120"/>
    </location>
    <ligand>
        <name>substrate</name>
    </ligand>
</feature>
<dbReference type="NCBIfam" id="NF003804">
    <property type="entry name" value="PRK05395.1-1"/>
    <property type="match status" value="1"/>
</dbReference>
<dbReference type="NCBIfam" id="NF003805">
    <property type="entry name" value="PRK05395.1-2"/>
    <property type="match status" value="1"/>
</dbReference>
<keyword evidence="8" id="KW-0057">Aromatic amino acid biosynthesis</keyword>
<dbReference type="NCBIfam" id="NF003806">
    <property type="entry name" value="PRK05395.1-3"/>
    <property type="match status" value="1"/>
</dbReference>
<evidence type="ECO:0000256" key="6">
    <source>
        <dbReference type="ARBA" id="ARBA00012060"/>
    </source>
</evidence>
<dbReference type="NCBIfam" id="NF003807">
    <property type="entry name" value="PRK05395.1-4"/>
    <property type="match status" value="1"/>
</dbReference>
<dbReference type="EMBL" id="CP000789">
    <property type="protein sequence ID" value="ABU69218.1"/>
    <property type="molecule type" value="Genomic_DNA"/>
</dbReference>
<comment type="pathway">
    <text evidence="3 8">Metabolic intermediate biosynthesis; chorismate biosynthesis; chorismate from D-erythrose 4-phosphate and phosphoenolpyruvate: step 3/7.</text>
</comment>
<dbReference type="Pfam" id="PF01220">
    <property type="entry name" value="DHquinase_II"/>
    <property type="match status" value="1"/>
</dbReference>
<dbReference type="GO" id="GO:0009423">
    <property type="term" value="P:chorismate biosynthetic process"/>
    <property type="evidence" value="ECO:0007669"/>
    <property type="project" value="UniProtKB-UniRule"/>
</dbReference>
<dbReference type="GO" id="GO:0008652">
    <property type="term" value="P:amino acid biosynthetic process"/>
    <property type="evidence" value="ECO:0007669"/>
    <property type="project" value="UniProtKB-KW"/>
</dbReference>
<evidence type="ECO:0000256" key="3">
    <source>
        <dbReference type="ARBA" id="ARBA00004902"/>
    </source>
</evidence>
<feature type="binding site" evidence="8">
    <location>
        <position position="144"/>
    </location>
    <ligand>
        <name>substrate</name>
    </ligand>
</feature>
<dbReference type="GO" id="GO:0019631">
    <property type="term" value="P:quinate catabolic process"/>
    <property type="evidence" value="ECO:0007669"/>
    <property type="project" value="TreeGrafter"/>
</dbReference>
<feature type="binding site" evidence="8">
    <location>
        <position position="113"/>
    </location>
    <ligand>
        <name>substrate</name>
    </ligand>
</feature>
<dbReference type="PANTHER" id="PTHR21272:SF3">
    <property type="entry name" value="CATABOLIC 3-DEHYDROQUINASE"/>
    <property type="match status" value="1"/>
</dbReference>
<proteinExistence type="inferred from homology"/>
<evidence type="ECO:0000313" key="9">
    <source>
        <dbReference type="EMBL" id="ABU69218.1"/>
    </source>
</evidence>
<evidence type="ECO:0000256" key="1">
    <source>
        <dbReference type="ARBA" id="ARBA00001864"/>
    </source>
</evidence>
<dbReference type="GO" id="GO:0003855">
    <property type="term" value="F:3-dehydroquinate dehydratase activity"/>
    <property type="evidence" value="ECO:0007669"/>
    <property type="project" value="UniProtKB-UniRule"/>
</dbReference>
<feature type="site" description="Transition state stabilizer" evidence="8">
    <location>
        <position position="51"/>
    </location>
</feature>
<dbReference type="KEGG" id="vha:VIBHAR_00170"/>
<comment type="subunit">
    <text evidence="5 8">Homododecamer.</text>
</comment>
<dbReference type="EC" id="4.2.1.10" evidence="6 8"/>
<name>A7MXH8_VIBC1</name>
<dbReference type="PANTHER" id="PTHR21272">
    <property type="entry name" value="CATABOLIC 3-DEHYDROQUINASE"/>
    <property type="match status" value="1"/>
</dbReference>
<comment type="catalytic activity">
    <reaction evidence="1 8">
        <text>3-dehydroquinate = 3-dehydroshikimate + H2O</text>
        <dbReference type="Rhea" id="RHEA:21096"/>
        <dbReference type="ChEBI" id="CHEBI:15377"/>
        <dbReference type="ChEBI" id="CHEBI:16630"/>
        <dbReference type="ChEBI" id="CHEBI:32364"/>
        <dbReference type="EC" id="4.2.1.10"/>
    </reaction>
</comment>
<feature type="binding site" evidence="8">
    <location>
        <position position="107"/>
    </location>
    <ligand>
        <name>substrate</name>
    </ligand>
</feature>
<reference evidence="9 10" key="1">
    <citation type="submission" date="2007-08" db="EMBL/GenBank/DDBJ databases">
        <authorList>
            <consortium name="The Vibrio harveyi Genome Sequencing Project"/>
            <person name="Bassler B."/>
            <person name="Clifton S.W."/>
            <person name="Fulton L."/>
            <person name="Delehaunty K."/>
            <person name="Fronick C."/>
            <person name="Harrison M."/>
            <person name="Markivic C."/>
            <person name="Fulton R."/>
            <person name="Tin-Wollam A.-M."/>
            <person name="Shah N."/>
            <person name="Pepin K."/>
            <person name="Nash W."/>
            <person name="Thiruvilangam P."/>
            <person name="Bhonagiri V."/>
            <person name="Waters C."/>
            <person name="Tu K.C."/>
            <person name="Irgon J."/>
            <person name="Wilson R.K."/>
        </authorList>
    </citation>
    <scope>NUCLEOTIDE SEQUENCE [LARGE SCALE GENOMIC DNA]</scope>
    <source>
        <strain evidence="10">ATCC BAA-1116 / BB120</strain>
    </source>
</reference>
<dbReference type="NCBIfam" id="TIGR01088">
    <property type="entry name" value="aroQ"/>
    <property type="match status" value="1"/>
</dbReference>
<dbReference type="CDD" id="cd00466">
    <property type="entry name" value="DHQase_II"/>
    <property type="match status" value="1"/>
</dbReference>
<dbReference type="InterPro" id="IPR001874">
    <property type="entry name" value="DHquinase_II"/>
</dbReference>
<evidence type="ECO:0000256" key="7">
    <source>
        <dbReference type="ARBA" id="ARBA00023239"/>
    </source>
</evidence>
<organism evidence="9 10">
    <name type="scientific">Vibrio campbellii (strain ATCC BAA-1116)</name>
    <dbReference type="NCBI Taxonomy" id="2902295"/>
    <lineage>
        <taxon>Bacteria</taxon>
        <taxon>Pseudomonadati</taxon>
        <taxon>Pseudomonadota</taxon>
        <taxon>Gammaproteobacteria</taxon>
        <taxon>Vibrionales</taxon>
        <taxon>Vibrionaceae</taxon>
        <taxon>Vibrio</taxon>
    </lineage>
</organism>
<dbReference type="Proteomes" id="UP000008152">
    <property type="component" value="Chromosome I"/>
</dbReference>
<dbReference type="InterPro" id="IPR018509">
    <property type="entry name" value="DHquinase_II_CS"/>
</dbReference>
<comment type="function">
    <text evidence="2 8">Catalyzes a trans-dehydration via an enolate intermediate.</text>
</comment>
<dbReference type="AlphaFoldDB" id="A7MXH8"/>
<evidence type="ECO:0000256" key="8">
    <source>
        <dbReference type="HAMAP-Rule" id="MF_00169"/>
    </source>
</evidence>
<feature type="active site" description="Proton donor" evidence="8">
    <location>
        <position position="133"/>
    </location>
</feature>
<dbReference type="SUPFAM" id="SSF52304">
    <property type="entry name" value="Type II 3-dehydroquinate dehydratase"/>
    <property type="match status" value="1"/>
</dbReference>
<evidence type="ECO:0000313" key="10">
    <source>
        <dbReference type="Proteomes" id="UP000008152"/>
    </source>
</evidence>
<dbReference type="PATRIC" id="fig|338187.36.peg.157"/>
<dbReference type="Gene3D" id="3.40.50.9100">
    <property type="entry name" value="Dehydroquinase, class II"/>
    <property type="match status" value="1"/>
</dbReference>
<comment type="similarity">
    <text evidence="4 8">Belongs to the type-II 3-dehydroquinase family.</text>
</comment>
<feature type="binding site" evidence="8">
    <location>
        <begin position="134"/>
        <end position="135"/>
    </location>
    <ligand>
        <name>substrate</name>
    </ligand>
</feature>
<gene>
    <name evidence="8" type="primary">aroQ</name>
    <name evidence="9" type="ordered locus">VIBHAR_00170</name>
</gene>
<feature type="active site" description="Proton acceptor" evidence="8">
    <location>
        <position position="56"/>
    </location>
</feature>
<dbReference type="UniPathway" id="UPA00053">
    <property type="reaction ID" value="UER00086"/>
</dbReference>
<keyword evidence="7 8" id="KW-0456">Lyase</keyword>
<sequence>MLGFNKKIVLNYRIFGNINVPLTIKEDSNIMSAKSRILVLNGPNLNLLGLREPTHYGNNTLAQIVDALTEQAHNSGVELEHLQSNREYELIEAIHAAYGKVDFIIINPAAFTHTSVALRDALLGVAIPFIEVHLSNVHAREPFRHHSYLSDKAEGVICGLGAQGYEFALSAAIAKLQAK</sequence>
<evidence type="ECO:0000256" key="5">
    <source>
        <dbReference type="ARBA" id="ARBA00011193"/>
    </source>
</evidence>
<evidence type="ECO:0000256" key="2">
    <source>
        <dbReference type="ARBA" id="ARBA00003924"/>
    </source>
</evidence>
<evidence type="ECO:0000256" key="4">
    <source>
        <dbReference type="ARBA" id="ARBA00011037"/>
    </source>
</evidence>
<dbReference type="PROSITE" id="PS01029">
    <property type="entry name" value="DEHYDROQUINASE_II"/>
    <property type="match status" value="1"/>
</dbReference>
<accession>A7MXH8</accession>